<protein>
    <recommendedName>
        <fullName evidence="3">YncE family protein</fullName>
    </recommendedName>
</protein>
<sequence length="363" mass="38700">MRQHHSSFTFLSIGLSLLALSESCTITDPLRTEPYEKGVVVLESGQSGKNNASVSFLRDKQAIPDIFSTANDRSLGDLLRSYTEIDGKGYLIVSNSDKVEVVENSTFRSISFINEGVEQGRYMVAAPPQRGLFLKGYISYWGGKTLSPGVAVVSLADRKVIKAIPTNAGPEQMAVVGDQLFVANSGGTGIGNTISIINTTTDQLVTTISVGDVPTSIAYDPVGGLLHVLCSGRPLTNGGGTTLAELVRINPTTRQVVNRVSIGGRPLTGNPSNLVINPITQMLYFLLRGAVYASPINAATISIDRPILNQSFTGLGIEPTSGIIYGGYSRDSTSKGVVRRFQPNGTRIDSVTVGFVPSGFYFK</sequence>
<dbReference type="InterPro" id="IPR051200">
    <property type="entry name" value="Host-pathogen_enzymatic-act"/>
</dbReference>
<evidence type="ECO:0008006" key="3">
    <source>
        <dbReference type="Google" id="ProtNLM"/>
    </source>
</evidence>
<dbReference type="PANTHER" id="PTHR47197:SF3">
    <property type="entry name" value="DIHYDRO-HEME D1 DEHYDROGENASE"/>
    <property type="match status" value="1"/>
</dbReference>
<accession>A0ABX0QNS1</accession>
<evidence type="ECO:0000313" key="2">
    <source>
        <dbReference type="Proteomes" id="UP000606008"/>
    </source>
</evidence>
<dbReference type="Proteomes" id="UP000606008">
    <property type="component" value="Unassembled WGS sequence"/>
</dbReference>
<dbReference type="SUPFAM" id="SSF63825">
    <property type="entry name" value="YWTD domain"/>
    <property type="match status" value="1"/>
</dbReference>
<dbReference type="PANTHER" id="PTHR47197">
    <property type="entry name" value="PROTEIN NIRF"/>
    <property type="match status" value="1"/>
</dbReference>
<dbReference type="RefSeq" id="WP_166693271.1">
    <property type="nucleotide sequence ID" value="NZ_WAEL01000007.1"/>
</dbReference>
<dbReference type="Pfam" id="PF16819">
    <property type="entry name" value="DUF5074"/>
    <property type="match status" value="1"/>
</dbReference>
<keyword evidence="2" id="KW-1185">Reference proteome</keyword>
<reference evidence="1" key="1">
    <citation type="submission" date="2024-05" db="EMBL/GenBank/DDBJ databases">
        <authorList>
            <person name="Jung D.-H."/>
        </authorList>
    </citation>
    <scope>NUCLEOTIDE SEQUENCE</scope>
    <source>
        <strain evidence="1">JA-25</strain>
    </source>
</reference>
<dbReference type="InterPro" id="IPR015943">
    <property type="entry name" value="WD40/YVTN_repeat-like_dom_sf"/>
</dbReference>
<name>A0ABX0QNS1_9BACT</name>
<dbReference type="InterPro" id="IPR031815">
    <property type="entry name" value="DUF5074"/>
</dbReference>
<organism evidence="1 2">
    <name type="scientific">Fibrivirga algicola</name>
    <dbReference type="NCBI Taxonomy" id="2950420"/>
    <lineage>
        <taxon>Bacteria</taxon>
        <taxon>Pseudomonadati</taxon>
        <taxon>Bacteroidota</taxon>
        <taxon>Cytophagia</taxon>
        <taxon>Cytophagales</taxon>
        <taxon>Spirosomataceae</taxon>
        <taxon>Fibrivirga</taxon>
    </lineage>
</organism>
<dbReference type="EMBL" id="WAEL01000007">
    <property type="protein sequence ID" value="NID12433.1"/>
    <property type="molecule type" value="Genomic_DNA"/>
</dbReference>
<comment type="caution">
    <text evidence="1">The sequence shown here is derived from an EMBL/GenBank/DDBJ whole genome shotgun (WGS) entry which is preliminary data.</text>
</comment>
<dbReference type="Gene3D" id="2.130.10.10">
    <property type="entry name" value="YVTN repeat-like/Quinoprotein amine dehydrogenase"/>
    <property type="match status" value="1"/>
</dbReference>
<gene>
    <name evidence="1" type="ORF">F7231_19835</name>
</gene>
<proteinExistence type="predicted"/>
<evidence type="ECO:0000313" key="1">
    <source>
        <dbReference type="EMBL" id="NID12433.1"/>
    </source>
</evidence>